<proteinExistence type="predicted"/>
<keyword evidence="2" id="KW-0812">Transmembrane</keyword>
<dbReference type="Proteomes" id="UP000248627">
    <property type="component" value="Unassembled WGS sequence"/>
</dbReference>
<feature type="compositionally biased region" description="Basic residues" evidence="1">
    <location>
        <begin position="48"/>
        <end position="59"/>
    </location>
</feature>
<reference evidence="3 4" key="1">
    <citation type="submission" date="2018-01" db="EMBL/GenBank/DDBJ databases">
        <title>Draft genome sequence of Jishengella endophytica.</title>
        <authorList>
            <person name="Sahin N."/>
            <person name="Ay H."/>
            <person name="Saygin H."/>
        </authorList>
    </citation>
    <scope>NUCLEOTIDE SEQUENCE [LARGE SCALE GENOMIC DNA]</scope>
    <source>
        <strain evidence="3 4">DSM 45430</strain>
    </source>
</reference>
<feature type="transmembrane region" description="Helical" evidence="2">
    <location>
        <begin position="124"/>
        <end position="148"/>
    </location>
</feature>
<name>A0A2W2DDH4_9ACTN</name>
<feature type="region of interest" description="Disordered" evidence="1">
    <location>
        <begin position="1"/>
        <end position="81"/>
    </location>
</feature>
<feature type="region of interest" description="Disordered" evidence="1">
    <location>
        <begin position="474"/>
        <end position="495"/>
    </location>
</feature>
<sequence>MENTSRPPTGGHRDESPAARRTGLPAEPAVRAEQAGPLSGAPTDRPERRHRAGARRHRAGIVPPEALGLTGTAAPGRPPGFRRASMSPGLLDPAVADLTDDEELAGTRDEAEENRRRALRRHRLTLAGLALTATVAAVLLVVTLTNWAPASARELTATERERLAVMRVTNYRELRAGLHVTVGDGSTRTDLLGWVDWARQLAYLDVTGPGAGPLRGLTQATPTVLVLRPDPTAVPAPAMPPLVPPTDGWRLPADRRLDPVLSFIFTLANDRPDPADGFSGHWAGQERINGETVDVLSARPPHGDDGARRYWLDPAGRLHRLEASLPDVGPVHVQLNRADRPTLRPVDALGGRVGLPRALTAAERERWRRLPARLRAAGGAAVTVTAPTAARANLRGAGWLSWTSGTAYLGVTDLDAEGRRTLLRQDAQGVTRIEGAIAGGHADPPPLPPPVTGWRAGAHRTDALTPLLDAALGAARDSRPAGSVRDSGPAGSVRRIRGDKLAGSVVDVLEVDTGRSRARYWLARNGLLRRLELPTREGTWAQLDLTPGRVPPLAAPTRPR</sequence>
<keyword evidence="4" id="KW-1185">Reference proteome</keyword>
<accession>A0A2W2DDH4</accession>
<dbReference type="EMBL" id="POTX01000051">
    <property type="protein sequence ID" value="PZF97867.1"/>
    <property type="molecule type" value="Genomic_DNA"/>
</dbReference>
<evidence type="ECO:0000313" key="4">
    <source>
        <dbReference type="Proteomes" id="UP000248627"/>
    </source>
</evidence>
<protein>
    <submittedName>
        <fullName evidence="3">Uncharacterized protein</fullName>
    </submittedName>
</protein>
<evidence type="ECO:0000256" key="2">
    <source>
        <dbReference type="SAM" id="Phobius"/>
    </source>
</evidence>
<organism evidence="3 4">
    <name type="scientific">Micromonospora endophytica</name>
    <dbReference type="NCBI Taxonomy" id="515350"/>
    <lineage>
        <taxon>Bacteria</taxon>
        <taxon>Bacillati</taxon>
        <taxon>Actinomycetota</taxon>
        <taxon>Actinomycetes</taxon>
        <taxon>Micromonosporales</taxon>
        <taxon>Micromonosporaceae</taxon>
        <taxon>Micromonospora</taxon>
    </lineage>
</organism>
<dbReference type="RefSeq" id="WP_111243057.1">
    <property type="nucleotide sequence ID" value="NZ_AP023358.1"/>
</dbReference>
<comment type="caution">
    <text evidence="3">The sequence shown here is derived from an EMBL/GenBank/DDBJ whole genome shotgun (WGS) entry which is preliminary data.</text>
</comment>
<evidence type="ECO:0000313" key="3">
    <source>
        <dbReference type="EMBL" id="PZF97867.1"/>
    </source>
</evidence>
<keyword evidence="2" id="KW-0472">Membrane</keyword>
<gene>
    <name evidence="3" type="ORF">C1I93_10455</name>
</gene>
<keyword evidence="2" id="KW-1133">Transmembrane helix</keyword>
<dbReference type="AlphaFoldDB" id="A0A2W2DDH4"/>
<dbReference type="OrthoDB" id="3405429at2"/>
<evidence type="ECO:0000256" key="1">
    <source>
        <dbReference type="SAM" id="MobiDB-lite"/>
    </source>
</evidence>